<dbReference type="GO" id="GO:0009897">
    <property type="term" value="C:external side of plasma membrane"/>
    <property type="evidence" value="ECO:0007669"/>
    <property type="project" value="TreeGrafter"/>
</dbReference>
<evidence type="ECO:0000256" key="7">
    <source>
        <dbReference type="ARBA" id="ARBA00023157"/>
    </source>
</evidence>
<organism evidence="13 14">
    <name type="scientific">Tetraodon nigroviridis</name>
    <name type="common">Spotted green pufferfish</name>
    <name type="synonym">Chelonodon nigroviridis</name>
    <dbReference type="NCBI Taxonomy" id="99883"/>
    <lineage>
        <taxon>Eukaryota</taxon>
        <taxon>Metazoa</taxon>
        <taxon>Chordata</taxon>
        <taxon>Craniata</taxon>
        <taxon>Vertebrata</taxon>
        <taxon>Euteleostomi</taxon>
        <taxon>Actinopterygii</taxon>
        <taxon>Neopterygii</taxon>
        <taxon>Teleostei</taxon>
        <taxon>Neoteleostei</taxon>
        <taxon>Acanthomorphata</taxon>
        <taxon>Eupercaria</taxon>
        <taxon>Tetraodontiformes</taxon>
        <taxon>Tetradontoidea</taxon>
        <taxon>Tetraodontidae</taxon>
        <taxon>Tetraodon</taxon>
    </lineage>
</organism>
<dbReference type="InParanoid" id="H3DLA5"/>
<name>H3DLA5_TETNG</name>
<dbReference type="PRINTS" id="PR00237">
    <property type="entry name" value="GPCRRHODOPSN"/>
</dbReference>
<evidence type="ECO:0000256" key="5">
    <source>
        <dbReference type="ARBA" id="ARBA00023040"/>
    </source>
</evidence>
<dbReference type="PROSITE" id="PS00237">
    <property type="entry name" value="G_PROTEIN_RECEP_F1_1"/>
    <property type="match status" value="1"/>
</dbReference>
<dbReference type="GO" id="GO:0060326">
    <property type="term" value="P:cell chemotaxis"/>
    <property type="evidence" value="ECO:0007669"/>
    <property type="project" value="TreeGrafter"/>
</dbReference>
<feature type="transmembrane region" description="Helical" evidence="11">
    <location>
        <begin position="109"/>
        <end position="131"/>
    </location>
</feature>
<reference evidence="14" key="1">
    <citation type="journal article" date="2004" name="Nature">
        <title>Genome duplication in the teleost fish Tetraodon nigroviridis reveals the early vertebrate proto-karyotype.</title>
        <authorList>
            <person name="Jaillon O."/>
            <person name="Aury J.-M."/>
            <person name="Brunet F."/>
            <person name="Petit J.-L."/>
            <person name="Stange-Thomann N."/>
            <person name="Mauceli E."/>
            <person name="Bouneau L."/>
            <person name="Fischer C."/>
            <person name="Ozouf-Costaz C."/>
            <person name="Bernot A."/>
            <person name="Nicaud S."/>
            <person name="Jaffe D."/>
            <person name="Fisher S."/>
            <person name="Lutfalla G."/>
            <person name="Dossat C."/>
            <person name="Segurens B."/>
            <person name="Dasilva C."/>
            <person name="Salanoubat M."/>
            <person name="Levy M."/>
            <person name="Boudet N."/>
            <person name="Castellano S."/>
            <person name="Anthouard V."/>
            <person name="Jubin C."/>
            <person name="Castelli V."/>
            <person name="Katinka M."/>
            <person name="Vacherie B."/>
            <person name="Biemont C."/>
            <person name="Skalli Z."/>
            <person name="Cattolico L."/>
            <person name="Poulain J."/>
            <person name="De Berardinis V."/>
            <person name="Cruaud C."/>
            <person name="Duprat S."/>
            <person name="Brottier P."/>
            <person name="Coutanceau J.-P."/>
            <person name="Gouzy J."/>
            <person name="Parra G."/>
            <person name="Lardier G."/>
            <person name="Chapple C."/>
            <person name="McKernan K.J."/>
            <person name="McEwan P."/>
            <person name="Bosak S."/>
            <person name="Kellis M."/>
            <person name="Volff J.-N."/>
            <person name="Guigo R."/>
            <person name="Zody M.C."/>
            <person name="Mesirov J."/>
            <person name="Lindblad-Toh K."/>
            <person name="Birren B."/>
            <person name="Nusbaum C."/>
            <person name="Kahn D."/>
            <person name="Robinson-Rechavi M."/>
            <person name="Laudet V."/>
            <person name="Schachter V."/>
            <person name="Quetier F."/>
            <person name="Saurin W."/>
            <person name="Scarpelli C."/>
            <person name="Wincker P."/>
            <person name="Lander E.S."/>
            <person name="Weissenbach J."/>
            <person name="Roest Crollius H."/>
        </authorList>
    </citation>
    <scope>NUCLEOTIDE SEQUENCE [LARGE SCALE GENOMIC DNA]</scope>
</reference>
<evidence type="ECO:0000313" key="13">
    <source>
        <dbReference type="Ensembl" id="ENSTNIP00000021303.1"/>
    </source>
</evidence>
<evidence type="ECO:0000256" key="11">
    <source>
        <dbReference type="SAM" id="Phobius"/>
    </source>
</evidence>
<feature type="transmembrane region" description="Helical" evidence="11">
    <location>
        <begin position="201"/>
        <end position="225"/>
    </location>
</feature>
<evidence type="ECO:0000259" key="12">
    <source>
        <dbReference type="PROSITE" id="PS50262"/>
    </source>
</evidence>
<dbReference type="InterPro" id="IPR017452">
    <property type="entry name" value="GPCR_Rhodpsn_7TM"/>
</dbReference>
<dbReference type="GeneTree" id="ENSGT01110000267168"/>
<dbReference type="PRINTS" id="PR00657">
    <property type="entry name" value="CCCHEMOKINER"/>
</dbReference>
<dbReference type="PROSITE" id="PS50262">
    <property type="entry name" value="G_PROTEIN_RECEP_F1_2"/>
    <property type="match status" value="1"/>
</dbReference>
<dbReference type="GO" id="GO:0006955">
    <property type="term" value="P:immune response"/>
    <property type="evidence" value="ECO:0007669"/>
    <property type="project" value="TreeGrafter"/>
</dbReference>
<dbReference type="InterPro" id="IPR000355">
    <property type="entry name" value="Chemokine_rcpt"/>
</dbReference>
<dbReference type="GO" id="GO:0016493">
    <property type="term" value="F:C-C chemokine receptor activity"/>
    <property type="evidence" value="ECO:0007669"/>
    <property type="project" value="TreeGrafter"/>
</dbReference>
<dbReference type="GO" id="GO:0007204">
    <property type="term" value="P:positive regulation of cytosolic calcium ion concentration"/>
    <property type="evidence" value="ECO:0007669"/>
    <property type="project" value="TreeGrafter"/>
</dbReference>
<evidence type="ECO:0000256" key="1">
    <source>
        <dbReference type="ARBA" id="ARBA00004651"/>
    </source>
</evidence>
<keyword evidence="5 10" id="KW-0297">G-protein coupled receptor</keyword>
<keyword evidence="4 11" id="KW-1133">Transmembrane helix</keyword>
<dbReference type="OMA" id="VFYYVNF"/>
<dbReference type="STRING" id="99883.ENSTNIP00000021303"/>
<keyword evidence="3 10" id="KW-0812">Transmembrane</keyword>
<keyword evidence="9 10" id="KW-0807">Transducer</keyword>
<evidence type="ECO:0000256" key="9">
    <source>
        <dbReference type="ARBA" id="ARBA00023224"/>
    </source>
</evidence>
<dbReference type="Pfam" id="PF00001">
    <property type="entry name" value="7tm_1"/>
    <property type="match status" value="1"/>
</dbReference>
<keyword evidence="14" id="KW-1185">Reference proteome</keyword>
<dbReference type="Ensembl" id="ENSTNIT00000021538.1">
    <property type="protein sequence ID" value="ENSTNIP00000021303.1"/>
    <property type="gene ID" value="ENSTNIG00000018137.1"/>
</dbReference>
<reference evidence="13" key="3">
    <citation type="submission" date="2025-09" db="UniProtKB">
        <authorList>
            <consortium name="Ensembl"/>
        </authorList>
    </citation>
    <scope>IDENTIFICATION</scope>
</reference>
<dbReference type="InterPro" id="IPR050119">
    <property type="entry name" value="CCR1-9-like"/>
</dbReference>
<keyword evidence="2" id="KW-1003">Cell membrane</keyword>
<evidence type="ECO:0000313" key="14">
    <source>
        <dbReference type="Proteomes" id="UP000007303"/>
    </source>
</evidence>
<feature type="transmembrane region" description="Helical" evidence="11">
    <location>
        <begin position="35"/>
        <end position="56"/>
    </location>
</feature>
<dbReference type="PANTHER" id="PTHR10489">
    <property type="entry name" value="CELL ADHESION MOLECULE"/>
    <property type="match status" value="1"/>
</dbReference>
<dbReference type="InterPro" id="IPR000276">
    <property type="entry name" value="GPCR_Rhodpsn"/>
</dbReference>
<dbReference type="FunFam" id="1.20.1070.10:FF:000130">
    <property type="entry name" value="Chemokine (C-C motif) receptor 2"/>
    <property type="match status" value="1"/>
</dbReference>
<dbReference type="AlphaFoldDB" id="H3DLA5"/>
<reference evidence="13" key="2">
    <citation type="submission" date="2025-08" db="UniProtKB">
        <authorList>
            <consortium name="Ensembl"/>
        </authorList>
    </citation>
    <scope>IDENTIFICATION</scope>
</reference>
<comment type="subcellular location">
    <subcellularLocation>
        <location evidence="1">Cell membrane</location>
        <topology evidence="1">Multi-pass membrane protein</topology>
    </subcellularLocation>
</comment>
<keyword evidence="8 10" id="KW-0675">Receptor</keyword>
<accession>H3DLA5</accession>
<dbReference type="PANTHER" id="PTHR10489:SF922">
    <property type="entry name" value="C-C CHEMOKINE RECEPTOR FAMILY-LIKE-RELATED"/>
    <property type="match status" value="1"/>
</dbReference>
<keyword evidence="7" id="KW-1015">Disulfide bond</keyword>
<dbReference type="Gene3D" id="1.20.1070.10">
    <property type="entry name" value="Rhodopsin 7-helix transmembrane proteins"/>
    <property type="match status" value="1"/>
</dbReference>
<sequence length="350" mass="40486">NDTPNVTNESFEVIGHVKFCTNEAVNNFGAKIIPVFYYINFLLSYLGNGLVLFIICKYEKLDTVTNIFLLNLVISNILFASSLPFLAIYHQSEWIFGNVLCKTVSSAYFIGFYSSILFLTLMTFDRYLAVVHAIAAAKCRKRVYAIIATVAVWCISILASMKELVLRNVWESPSNGLVCKESGYMESTMKVWRLVSYYQQFFGFFLIPLFTLMYCYITITIRILSTRMREKCRTIKLIFIIIFTFFICWTPYNVVIFLQAIQDSRGDEEESCSETLDYALYISQNIAYTYCCISPVFYTFVGKKFQSHFRRLVHSRVSAHLCRMPSLSELLQEVRSRAEKKSQSSISFLF</sequence>
<evidence type="ECO:0000256" key="3">
    <source>
        <dbReference type="ARBA" id="ARBA00022692"/>
    </source>
</evidence>
<evidence type="ECO:0000256" key="2">
    <source>
        <dbReference type="ARBA" id="ARBA00022475"/>
    </source>
</evidence>
<evidence type="ECO:0000256" key="10">
    <source>
        <dbReference type="RuleBase" id="RU000688"/>
    </source>
</evidence>
<feature type="domain" description="G-protein coupled receptors family 1 profile" evidence="12">
    <location>
        <begin position="47"/>
        <end position="298"/>
    </location>
</feature>
<feature type="transmembrane region" description="Helical" evidence="11">
    <location>
        <begin position="278"/>
        <end position="301"/>
    </location>
</feature>
<dbReference type="SUPFAM" id="SSF81321">
    <property type="entry name" value="Family A G protein-coupled receptor-like"/>
    <property type="match status" value="1"/>
</dbReference>
<dbReference type="HOGENOM" id="CLU_009579_8_3_1"/>
<dbReference type="GO" id="GO:0019722">
    <property type="term" value="P:calcium-mediated signaling"/>
    <property type="evidence" value="ECO:0007669"/>
    <property type="project" value="TreeGrafter"/>
</dbReference>
<feature type="transmembrane region" description="Helical" evidence="11">
    <location>
        <begin position="237"/>
        <end position="258"/>
    </location>
</feature>
<comment type="similarity">
    <text evidence="10">Belongs to the G-protein coupled receptor 1 family.</text>
</comment>
<dbReference type="Proteomes" id="UP000007303">
    <property type="component" value="Unassembled WGS sequence"/>
</dbReference>
<feature type="transmembrane region" description="Helical" evidence="11">
    <location>
        <begin position="143"/>
        <end position="161"/>
    </location>
</feature>
<evidence type="ECO:0000256" key="6">
    <source>
        <dbReference type="ARBA" id="ARBA00023136"/>
    </source>
</evidence>
<proteinExistence type="inferred from homology"/>
<evidence type="ECO:0000256" key="8">
    <source>
        <dbReference type="ARBA" id="ARBA00023170"/>
    </source>
</evidence>
<feature type="transmembrane region" description="Helical" evidence="11">
    <location>
        <begin position="68"/>
        <end position="89"/>
    </location>
</feature>
<keyword evidence="6 11" id="KW-0472">Membrane</keyword>
<dbReference type="GO" id="GO:0019957">
    <property type="term" value="F:C-C chemokine binding"/>
    <property type="evidence" value="ECO:0007669"/>
    <property type="project" value="TreeGrafter"/>
</dbReference>
<evidence type="ECO:0000256" key="4">
    <source>
        <dbReference type="ARBA" id="ARBA00022989"/>
    </source>
</evidence>
<protein>
    <submittedName>
        <fullName evidence="13">Chemokine (C-C motif) receptor 12a</fullName>
    </submittedName>
</protein>